<evidence type="ECO:0000313" key="12">
    <source>
        <dbReference type="Proteomes" id="UP001153709"/>
    </source>
</evidence>
<comment type="subcellular location">
    <subcellularLocation>
        <location evidence="1">Cytoplasm</location>
        <location evidence="1">Cytoskeleton</location>
        <location evidence="1">Microtubule organizing center</location>
        <location evidence="1">Centrosome</location>
        <location evidence="1">Centriole</location>
    </subcellularLocation>
</comment>
<keyword evidence="6" id="KW-0970">Cilium biogenesis/degradation</keyword>
<evidence type="ECO:0000256" key="5">
    <source>
        <dbReference type="ARBA" id="ARBA00022701"/>
    </source>
</evidence>
<keyword evidence="5" id="KW-0493">Microtubule</keyword>
<evidence type="ECO:0000256" key="9">
    <source>
        <dbReference type="SAM" id="Coils"/>
    </source>
</evidence>
<feature type="region of interest" description="Disordered" evidence="10">
    <location>
        <begin position="96"/>
        <end position="198"/>
    </location>
</feature>
<evidence type="ECO:0000256" key="2">
    <source>
        <dbReference type="ARBA" id="ARBA00009485"/>
    </source>
</evidence>
<proteinExistence type="inferred from homology"/>
<evidence type="ECO:0000256" key="7">
    <source>
        <dbReference type="ARBA" id="ARBA00023054"/>
    </source>
</evidence>
<keyword evidence="4" id="KW-0963">Cytoplasm</keyword>
<feature type="coiled-coil region" evidence="9">
    <location>
        <begin position="681"/>
        <end position="765"/>
    </location>
</feature>
<accession>A0A9N9XAW7</accession>
<feature type="compositionally biased region" description="Low complexity" evidence="10">
    <location>
        <begin position="112"/>
        <end position="124"/>
    </location>
</feature>
<dbReference type="PANTHER" id="PTHR34031:SF1">
    <property type="entry name" value="CENTROSOMAL PROTEIN OF 162 KDA"/>
    <property type="match status" value="1"/>
</dbReference>
<sequence length="856" mass="98558">METKNKNFWWLKSAPSSLPDKDENNTVIPKLELPPSANNLFDDKNSNVDSDVDVGSIIEEINRVAAQSPLGPYEKSIGERSVDDLIKEAEKIYMESSKSFEQLSQRSKTSQNLSDLLSNLSKDSTPTPKSVSPLPMDPDPQEIEMDNPSESDDDYTEDFSEESKIESTNLSPTTNKLKDLDFTSNNKENIDENKDKTPVAEQPSILEYNSKKVTSMIKSQSLSTFRDQSAPQTGMVKSQSDLVTFNNHIVSIPIMEVEREQYQEINEKLQKFEDEEMKKQGMIQDLEMHNKLLKQEMEGFKLELQRTQMSLEQTKAALTSKTLSSPEMNLELEKALENLKDSKEINTALQLQLDTINKSHQLLKSSYDDLLISNSSLQRRLVEIDSSLDKYKSEILQLQQTKDKLIENEINLNKLLEMEKLQSKSFKIQHEKDAKCIQDLNRQIKEMERIIARKHPDSVSALIVAAKENATDTNLTARKILEDRIKSLEQEQITRETQSSKVFMDIQEKFNQMKAKYENHIEDLELHVSDLKNQLKRRGDTYDVYTQTTIDDKIPQKETFTTFTQTDPTQSVPNTPAPTPPPIVSKPQKHSTSRKNEDTHLLATIRGLQADLSNKEKVIHRLQKEIDDLKKTNRRLQKEREGSLKNLIDKKESKGYPERLTLQARSNSCSSEKDFRKEETVLQLKCERDKLKLQLSKLEEDFQILQNKRIQDLTALQEAHEQEVANYMANVNPLREQLEIHQISLSSLQSQLTSAREELTIVRVERDHLSNRLMSLSKNGMNGTEDAVEVPPLLQKIGYLEKQYVDREYRLRSMIYNLSQKGVANRSCQQCLERQQQLISYKAEMDQLLTTVRALQ</sequence>
<dbReference type="OrthoDB" id="2157184at2759"/>
<dbReference type="GO" id="GO:0005814">
    <property type="term" value="C:centriole"/>
    <property type="evidence" value="ECO:0007669"/>
    <property type="project" value="UniProtKB-SubCell"/>
</dbReference>
<dbReference type="Proteomes" id="UP001153709">
    <property type="component" value="Chromosome 3"/>
</dbReference>
<evidence type="ECO:0000256" key="1">
    <source>
        <dbReference type="ARBA" id="ARBA00004114"/>
    </source>
</evidence>
<protein>
    <recommendedName>
        <fullName evidence="3">Centrosomal protein of 162 kDa</fullName>
    </recommendedName>
</protein>
<evidence type="ECO:0000256" key="4">
    <source>
        <dbReference type="ARBA" id="ARBA00022490"/>
    </source>
</evidence>
<feature type="compositionally biased region" description="Polar residues" evidence="10">
    <location>
        <begin position="96"/>
        <end position="111"/>
    </location>
</feature>
<evidence type="ECO:0000256" key="3">
    <source>
        <dbReference type="ARBA" id="ARBA00021406"/>
    </source>
</evidence>
<feature type="compositionally biased region" description="Basic and acidic residues" evidence="10">
    <location>
        <begin position="188"/>
        <end position="198"/>
    </location>
</feature>
<dbReference type="GO" id="GO:0060271">
    <property type="term" value="P:cilium assembly"/>
    <property type="evidence" value="ECO:0007669"/>
    <property type="project" value="TreeGrafter"/>
</dbReference>
<keyword evidence="12" id="KW-1185">Reference proteome</keyword>
<evidence type="ECO:0000256" key="8">
    <source>
        <dbReference type="ARBA" id="ARBA00023212"/>
    </source>
</evidence>
<feature type="compositionally biased region" description="Acidic residues" evidence="10">
    <location>
        <begin position="139"/>
        <end position="160"/>
    </location>
</feature>
<feature type="compositionally biased region" description="Low complexity" evidence="10">
    <location>
        <begin position="563"/>
        <end position="574"/>
    </location>
</feature>
<evidence type="ECO:0000256" key="6">
    <source>
        <dbReference type="ARBA" id="ARBA00022794"/>
    </source>
</evidence>
<feature type="coiled-coil region" evidence="9">
    <location>
        <begin position="255"/>
        <end position="303"/>
    </location>
</feature>
<feature type="region of interest" description="Disordered" evidence="10">
    <location>
        <begin position="633"/>
        <end position="652"/>
    </location>
</feature>
<dbReference type="EMBL" id="OU898278">
    <property type="protein sequence ID" value="CAG9831829.1"/>
    <property type="molecule type" value="Genomic_DNA"/>
</dbReference>
<name>A0A9N9XAW7_DIABA</name>
<dbReference type="GO" id="GO:0005879">
    <property type="term" value="C:axonemal microtubule"/>
    <property type="evidence" value="ECO:0007669"/>
    <property type="project" value="TreeGrafter"/>
</dbReference>
<dbReference type="PANTHER" id="PTHR34031">
    <property type="entry name" value="CENTROSOMAL PROTEIN OF 162 KDA"/>
    <property type="match status" value="1"/>
</dbReference>
<dbReference type="InterPro" id="IPR038774">
    <property type="entry name" value="CEP162-like"/>
</dbReference>
<feature type="compositionally biased region" description="Polar residues" evidence="10">
    <location>
        <begin position="166"/>
        <end position="175"/>
    </location>
</feature>
<feature type="coiled-coil region" evidence="9">
    <location>
        <begin position="332"/>
        <end position="418"/>
    </location>
</feature>
<evidence type="ECO:0000313" key="11">
    <source>
        <dbReference type="EMBL" id="CAG9831829.1"/>
    </source>
</evidence>
<organism evidence="11 12">
    <name type="scientific">Diabrotica balteata</name>
    <name type="common">Banded cucumber beetle</name>
    <dbReference type="NCBI Taxonomy" id="107213"/>
    <lineage>
        <taxon>Eukaryota</taxon>
        <taxon>Metazoa</taxon>
        <taxon>Ecdysozoa</taxon>
        <taxon>Arthropoda</taxon>
        <taxon>Hexapoda</taxon>
        <taxon>Insecta</taxon>
        <taxon>Pterygota</taxon>
        <taxon>Neoptera</taxon>
        <taxon>Endopterygota</taxon>
        <taxon>Coleoptera</taxon>
        <taxon>Polyphaga</taxon>
        <taxon>Cucujiformia</taxon>
        <taxon>Chrysomeloidea</taxon>
        <taxon>Chrysomelidae</taxon>
        <taxon>Galerucinae</taxon>
        <taxon>Diabroticina</taxon>
        <taxon>Diabroticites</taxon>
        <taxon>Diabrotica</taxon>
    </lineage>
</organism>
<gene>
    <name evidence="11" type="ORF">DIABBA_LOCUS5387</name>
</gene>
<reference evidence="11" key="1">
    <citation type="submission" date="2022-01" db="EMBL/GenBank/DDBJ databases">
        <authorList>
            <person name="King R."/>
        </authorList>
    </citation>
    <scope>NUCLEOTIDE SEQUENCE</scope>
</reference>
<evidence type="ECO:0000256" key="10">
    <source>
        <dbReference type="SAM" id="MobiDB-lite"/>
    </source>
</evidence>
<feature type="compositionally biased region" description="Pro residues" evidence="10">
    <location>
        <begin position="575"/>
        <end position="584"/>
    </location>
</feature>
<keyword evidence="7 9" id="KW-0175">Coiled coil</keyword>
<comment type="similarity">
    <text evidence="2">Belongs to the CEP162 family.</text>
</comment>
<feature type="region of interest" description="Disordered" evidence="10">
    <location>
        <begin position="563"/>
        <end position="596"/>
    </location>
</feature>
<dbReference type="AlphaFoldDB" id="A0A9N9XAW7"/>
<keyword evidence="8" id="KW-0206">Cytoskeleton</keyword>